<evidence type="ECO:0000313" key="3">
    <source>
        <dbReference type="EMBL" id="QVI22007.1"/>
    </source>
</evidence>
<dbReference type="InterPro" id="IPR001932">
    <property type="entry name" value="PPM-type_phosphatase-like_dom"/>
</dbReference>
<feature type="domain" description="PPM-type phosphatase" evidence="2">
    <location>
        <begin position="23"/>
        <end position="221"/>
    </location>
</feature>
<evidence type="ECO:0000256" key="1">
    <source>
        <dbReference type="SAM" id="MobiDB-lite"/>
    </source>
</evidence>
<dbReference type="SUPFAM" id="SSF81606">
    <property type="entry name" value="PP2C-like"/>
    <property type="match status" value="1"/>
</dbReference>
<dbReference type="EMBL" id="CP074371">
    <property type="protein sequence ID" value="QVI22007.1"/>
    <property type="molecule type" value="Genomic_DNA"/>
</dbReference>
<proteinExistence type="predicted"/>
<keyword evidence="4" id="KW-1185">Reference proteome</keyword>
<dbReference type="InterPro" id="IPR036457">
    <property type="entry name" value="PPM-type-like_dom_sf"/>
</dbReference>
<dbReference type="RefSeq" id="WP_213558096.1">
    <property type="nucleotide sequence ID" value="NZ_JBHZDI010000110.1"/>
</dbReference>
<sequence>MKVTTAQLPAEADEDRVLVTDHAVIMLDGATAHDPAMPAAREYVDTLGTELHSRIEHPGDLRDILAEAISATADHLRLHAGGAPSSTVALLRVSEDLAEILTLGDSPVVVGRADNDFDIVTDTRLVDLHLPESRQYRSRLASGTGYDETHYGLLRSLQRKQREHRNRDGGYWIAETEPDAAYRAVTASYPVESVPWVVLATDGAASPLAPLKTSWPDIAKMDATGLRQLLERGRHWEAAHDPDGQLQPRSKRHDDMTIAVALP</sequence>
<dbReference type="Gene3D" id="3.60.40.10">
    <property type="entry name" value="PPM-type phosphatase domain"/>
    <property type="match status" value="1"/>
</dbReference>
<feature type="region of interest" description="Disordered" evidence="1">
    <location>
        <begin position="237"/>
        <end position="263"/>
    </location>
</feature>
<protein>
    <submittedName>
        <fullName evidence="3">Protein phosphatase 2C family protein</fullName>
    </submittedName>
</protein>
<accession>A0ABX8CQ23</accession>
<dbReference type="Proteomes" id="UP000683310">
    <property type="component" value="Chromosome"/>
</dbReference>
<evidence type="ECO:0000313" key="4">
    <source>
        <dbReference type="Proteomes" id="UP000683310"/>
    </source>
</evidence>
<reference evidence="3 4" key="1">
    <citation type="submission" date="2021-04" db="EMBL/GenBank/DDBJ databases">
        <title>Nocardia tengchongensis.</title>
        <authorList>
            <person name="Zhuang k."/>
            <person name="Ran Y."/>
            <person name="Li W."/>
        </authorList>
    </citation>
    <scope>NUCLEOTIDE SEQUENCE [LARGE SCALE GENOMIC DNA]</scope>
    <source>
        <strain evidence="3 4">CFH S0057</strain>
    </source>
</reference>
<organism evidence="3 4">
    <name type="scientific">Nocardia tengchongensis</name>
    <dbReference type="NCBI Taxonomy" id="2055889"/>
    <lineage>
        <taxon>Bacteria</taxon>
        <taxon>Bacillati</taxon>
        <taxon>Actinomycetota</taxon>
        <taxon>Actinomycetes</taxon>
        <taxon>Mycobacteriales</taxon>
        <taxon>Nocardiaceae</taxon>
        <taxon>Nocardia</taxon>
    </lineage>
</organism>
<dbReference type="Pfam" id="PF13672">
    <property type="entry name" value="PP2C_2"/>
    <property type="match status" value="1"/>
</dbReference>
<name>A0ABX8CQ23_9NOCA</name>
<gene>
    <name evidence="3" type="ORF">KHQ06_02285</name>
</gene>
<evidence type="ECO:0000259" key="2">
    <source>
        <dbReference type="Pfam" id="PF13672"/>
    </source>
</evidence>